<keyword evidence="10 11" id="KW-0998">Cell outer membrane</keyword>
<keyword evidence="2 11" id="KW-0813">Transport</keyword>
<comment type="subcellular location">
    <subcellularLocation>
        <location evidence="1 11">Cell outer membrane</location>
        <topology evidence="1 11">Multi-pass membrane protein</topology>
    </subcellularLocation>
</comment>
<keyword evidence="9 11" id="KW-0472">Membrane</keyword>
<evidence type="ECO:0000256" key="2">
    <source>
        <dbReference type="ARBA" id="ARBA00022448"/>
    </source>
</evidence>
<feature type="domain" description="TonB-dependent receptor-like beta-barrel" evidence="13">
    <location>
        <begin position="250"/>
        <end position="670"/>
    </location>
</feature>
<organism evidence="15 16">
    <name type="scientific">Rhizorhabdus wittichii</name>
    <dbReference type="NCBI Taxonomy" id="160791"/>
    <lineage>
        <taxon>Bacteria</taxon>
        <taxon>Pseudomonadati</taxon>
        <taxon>Pseudomonadota</taxon>
        <taxon>Alphaproteobacteria</taxon>
        <taxon>Sphingomonadales</taxon>
        <taxon>Sphingomonadaceae</taxon>
        <taxon>Rhizorhabdus</taxon>
    </lineage>
</organism>
<reference evidence="15" key="1">
    <citation type="submission" date="2020-07" db="EMBL/GenBank/DDBJ databases">
        <authorList>
            <person name="Camacho E."/>
        </authorList>
    </citation>
    <scope>NUCLEOTIDE SEQUENCE</scope>
    <source>
        <strain evidence="15">MPO218</strain>
    </source>
</reference>
<feature type="domain" description="TonB-dependent receptor plug" evidence="14">
    <location>
        <begin position="43"/>
        <end position="153"/>
    </location>
</feature>
<evidence type="ECO:0000313" key="16">
    <source>
        <dbReference type="Proteomes" id="UP000664914"/>
    </source>
</evidence>
<keyword evidence="8 12" id="KW-0798">TonB box</keyword>
<evidence type="ECO:0000256" key="11">
    <source>
        <dbReference type="PROSITE-ProRule" id="PRU01360"/>
    </source>
</evidence>
<keyword evidence="4" id="KW-0410">Iron transport</keyword>
<evidence type="ECO:0000256" key="8">
    <source>
        <dbReference type="ARBA" id="ARBA00023077"/>
    </source>
</evidence>
<evidence type="ECO:0000259" key="13">
    <source>
        <dbReference type="Pfam" id="PF00593"/>
    </source>
</evidence>
<evidence type="ECO:0000313" key="15">
    <source>
        <dbReference type="EMBL" id="QTH23986.1"/>
    </source>
</evidence>
<evidence type="ECO:0000256" key="9">
    <source>
        <dbReference type="ARBA" id="ARBA00023136"/>
    </source>
</evidence>
<protein>
    <submittedName>
        <fullName evidence="15">TonB-dependent receptor</fullName>
    </submittedName>
</protein>
<dbReference type="Pfam" id="PF07715">
    <property type="entry name" value="Plug"/>
    <property type="match status" value="1"/>
</dbReference>
<dbReference type="Pfam" id="PF00593">
    <property type="entry name" value="TonB_dep_Rec_b-barrel"/>
    <property type="match status" value="1"/>
</dbReference>
<dbReference type="InterPro" id="IPR012910">
    <property type="entry name" value="Plug_dom"/>
</dbReference>
<dbReference type="InterPro" id="IPR036942">
    <property type="entry name" value="Beta-barrel_TonB_sf"/>
</dbReference>
<gene>
    <name evidence="15" type="ORF">HRJ34_11005</name>
</gene>
<keyword evidence="15" id="KW-0675">Receptor</keyword>
<keyword evidence="6" id="KW-0408">Iron</keyword>
<evidence type="ECO:0000259" key="14">
    <source>
        <dbReference type="Pfam" id="PF07715"/>
    </source>
</evidence>
<dbReference type="Proteomes" id="UP000664914">
    <property type="component" value="Chromosome"/>
</dbReference>
<reference evidence="15" key="2">
    <citation type="submission" date="2021-04" db="EMBL/GenBank/DDBJ databases">
        <title>Isolation and genomic analysis of the ibuprofen-degrading bacterium Sphingomonas strain MPO218.</title>
        <authorList>
            <person name="Aulestia M."/>
            <person name="Flores A."/>
            <person name="Mangas E.L."/>
            <person name="Perez-Pulido A.J."/>
            <person name="Santero E."/>
            <person name="Camacho E.M."/>
        </authorList>
    </citation>
    <scope>NUCLEOTIDE SEQUENCE</scope>
    <source>
        <strain evidence="15">MPO218</strain>
    </source>
</reference>
<dbReference type="Gene3D" id="2.40.170.20">
    <property type="entry name" value="TonB-dependent receptor, beta-barrel domain"/>
    <property type="match status" value="1"/>
</dbReference>
<keyword evidence="7" id="KW-0406">Ion transport</keyword>
<dbReference type="RefSeq" id="WP_208634109.1">
    <property type="nucleotide sequence ID" value="NZ_CP059319.1"/>
</dbReference>
<dbReference type="PROSITE" id="PS52016">
    <property type="entry name" value="TONB_DEPENDENT_REC_3"/>
    <property type="match status" value="1"/>
</dbReference>
<dbReference type="PANTHER" id="PTHR32552">
    <property type="entry name" value="FERRICHROME IRON RECEPTOR-RELATED"/>
    <property type="match status" value="1"/>
</dbReference>
<dbReference type="EMBL" id="CP059319">
    <property type="protein sequence ID" value="QTH23986.1"/>
    <property type="molecule type" value="Genomic_DNA"/>
</dbReference>
<evidence type="ECO:0000256" key="7">
    <source>
        <dbReference type="ARBA" id="ARBA00023065"/>
    </source>
</evidence>
<evidence type="ECO:0000256" key="4">
    <source>
        <dbReference type="ARBA" id="ARBA00022496"/>
    </source>
</evidence>
<dbReference type="GO" id="GO:0009279">
    <property type="term" value="C:cell outer membrane"/>
    <property type="evidence" value="ECO:0007669"/>
    <property type="project" value="UniProtKB-SubCell"/>
</dbReference>
<evidence type="ECO:0000256" key="6">
    <source>
        <dbReference type="ARBA" id="ARBA00023004"/>
    </source>
</evidence>
<dbReference type="CDD" id="cd01347">
    <property type="entry name" value="ligand_gated_channel"/>
    <property type="match status" value="1"/>
</dbReference>
<dbReference type="GO" id="GO:0006826">
    <property type="term" value="P:iron ion transport"/>
    <property type="evidence" value="ECO:0007669"/>
    <property type="project" value="UniProtKB-KW"/>
</dbReference>
<comment type="similarity">
    <text evidence="11 12">Belongs to the TonB-dependent receptor family.</text>
</comment>
<keyword evidence="5 11" id="KW-0812">Transmembrane</keyword>
<dbReference type="SUPFAM" id="SSF56935">
    <property type="entry name" value="Porins"/>
    <property type="match status" value="1"/>
</dbReference>
<dbReference type="InterPro" id="IPR000531">
    <property type="entry name" value="Beta-barrel_TonB"/>
</dbReference>
<dbReference type="InterPro" id="IPR039426">
    <property type="entry name" value="TonB-dep_rcpt-like"/>
</dbReference>
<evidence type="ECO:0000256" key="3">
    <source>
        <dbReference type="ARBA" id="ARBA00022452"/>
    </source>
</evidence>
<keyword evidence="3 11" id="KW-1134">Transmembrane beta strand</keyword>
<evidence type="ECO:0000256" key="12">
    <source>
        <dbReference type="RuleBase" id="RU003357"/>
    </source>
</evidence>
<evidence type="ECO:0000256" key="1">
    <source>
        <dbReference type="ARBA" id="ARBA00004571"/>
    </source>
</evidence>
<dbReference type="PANTHER" id="PTHR32552:SF81">
    <property type="entry name" value="TONB-DEPENDENT OUTER MEMBRANE RECEPTOR"/>
    <property type="match status" value="1"/>
</dbReference>
<evidence type="ECO:0000256" key="5">
    <source>
        <dbReference type="ARBA" id="ARBA00022692"/>
    </source>
</evidence>
<sequence>MTASLALLGATQAFGQTAGRPEDGASGQLDEIVVTAQKRSENLQQVPIAITAFPAEKLQERQVFNVGDIAQYTPNLNFSSAGSGSATTASFYIRGIGQHIAHFTADPAVGVYLDDVYMARSMGANFNLGDIEQIDVLKGPQGTLFGRNTIGGAVAVTTNRPVFAFEGHADLTVGTIDTLLGHVTVNAPLVADKLAMRATLMGNVRDGWGKSTTPDGVVHSMGRARIVGGRVQLLWQATEDFDVLISGDGTHQRGNSPPQGLIGYTVTPALYVDPDWLAKGYNSRLFIDPDDDVDTLGGAVTMRYQGDDFTIKSITAYRWQHAVAGQDYGGIPLPFLAQQTDQRQWQLSQELQATGTLLDDRLKYTLGLYYFKESAHNGEFAYVQGAELSIPLDVTAESVGAYGQLTYNLTEKLSVTGGVRWTYEKKSEDVTTIFGGAALVPQSHIRFSYKPVTPMANVKYQWSPHFMTYASFSRGFRSGAINALPFSSVDLIPTRPEKSTAYEAGVKADAFDRRLRINAAAFYTQYDDIQIGATTQVNGAFVYRNANAAKAKIYGGEIELTVAPITGLEAFLNGSYLHSEISPVAGFIFGDTTLPNAPKFIVNAGWKYSIALRNDDKITLGADANFRTGAYPQFNPAKGSWQPKYALVNARIGFEPAGQPWSFSLWGKNLTDKRYNVFGQTAGAADLSVAWFGRPLEAGATFELKF</sequence>
<dbReference type="AlphaFoldDB" id="A0A975HFX0"/>
<proteinExistence type="inferred from homology"/>
<accession>A0A975HFX0</accession>
<name>A0A975HFX0_9SPHN</name>
<evidence type="ECO:0000256" key="10">
    <source>
        <dbReference type="ARBA" id="ARBA00023237"/>
    </source>
</evidence>